<dbReference type="PANTHER" id="PTHR33431:SF12">
    <property type="entry name" value="HIGH MOBILITY GROUP BOX PROTEIN, PUTATIVE (DUF1635)-RELATED"/>
    <property type="match status" value="1"/>
</dbReference>
<gene>
    <name evidence="2" type="ORF">Adt_38577</name>
</gene>
<name>A0ABD1Q6R3_9LAMI</name>
<protein>
    <submittedName>
        <fullName evidence="2">Uncharacterized protein</fullName>
    </submittedName>
</protein>
<accession>A0ABD1Q6R3</accession>
<comment type="caution">
    <text evidence="2">The sequence shown here is derived from an EMBL/GenBank/DDBJ whole genome shotgun (WGS) entry which is preliminary data.</text>
</comment>
<dbReference type="EMBL" id="JBFOLK010000012">
    <property type="protein sequence ID" value="KAL2470441.1"/>
    <property type="molecule type" value="Genomic_DNA"/>
</dbReference>
<evidence type="ECO:0000313" key="3">
    <source>
        <dbReference type="Proteomes" id="UP001604336"/>
    </source>
</evidence>
<dbReference type="Proteomes" id="UP001604336">
    <property type="component" value="Unassembled WGS sequence"/>
</dbReference>
<proteinExistence type="predicted"/>
<feature type="coiled-coil region" evidence="1">
    <location>
        <begin position="46"/>
        <end position="73"/>
    </location>
</feature>
<reference evidence="3" key="1">
    <citation type="submission" date="2024-07" db="EMBL/GenBank/DDBJ databases">
        <title>Two chromosome-level genome assemblies of Korean endemic species Abeliophyllum distichum and Forsythia ovata (Oleaceae).</title>
        <authorList>
            <person name="Jang H."/>
        </authorList>
    </citation>
    <scope>NUCLEOTIDE SEQUENCE [LARGE SCALE GENOMIC DNA]</scope>
</reference>
<dbReference type="PANTHER" id="PTHR33431">
    <property type="entry name" value="ENABLED-LIKE PROTEIN (DUF1635)"/>
    <property type="match status" value="1"/>
</dbReference>
<dbReference type="Pfam" id="PF07795">
    <property type="entry name" value="DUF1635"/>
    <property type="match status" value="1"/>
</dbReference>
<sequence>MEEMVSLWSYEENIDELNQQFMYAILELEKSKVEASEETRKNTVYVKQLIQLLNITIQERDEARNQLQKLLEKFMLTSSTEGLNILPQFHVDNPLVKPGKANSSITESNSLSDTYNYHSHVSSPVDSIFDAASSPELSNINMLSTNQVTSGVPKIDHASLIIDNLVKGRVLPQTGKFLQAVVEAGPLLQTLLVAGPLPRWRNPPRLQPFQIPPAPIKGSDHEIFAQKTASNLGQLVSNSQSCAPMSCGSSQILSAPMLSLANVPPGSFLHNGVMTSTRTDANSCIPLAKRRSLY</sequence>
<evidence type="ECO:0000313" key="2">
    <source>
        <dbReference type="EMBL" id="KAL2470441.1"/>
    </source>
</evidence>
<keyword evidence="3" id="KW-1185">Reference proteome</keyword>
<organism evidence="2 3">
    <name type="scientific">Abeliophyllum distichum</name>
    <dbReference type="NCBI Taxonomy" id="126358"/>
    <lineage>
        <taxon>Eukaryota</taxon>
        <taxon>Viridiplantae</taxon>
        <taxon>Streptophyta</taxon>
        <taxon>Embryophyta</taxon>
        <taxon>Tracheophyta</taxon>
        <taxon>Spermatophyta</taxon>
        <taxon>Magnoliopsida</taxon>
        <taxon>eudicotyledons</taxon>
        <taxon>Gunneridae</taxon>
        <taxon>Pentapetalae</taxon>
        <taxon>asterids</taxon>
        <taxon>lamiids</taxon>
        <taxon>Lamiales</taxon>
        <taxon>Oleaceae</taxon>
        <taxon>Forsythieae</taxon>
        <taxon>Abeliophyllum</taxon>
    </lineage>
</organism>
<dbReference type="AlphaFoldDB" id="A0ABD1Q6R3"/>
<evidence type="ECO:0000256" key="1">
    <source>
        <dbReference type="SAM" id="Coils"/>
    </source>
</evidence>
<keyword evidence="1" id="KW-0175">Coiled coil</keyword>
<dbReference type="InterPro" id="IPR012862">
    <property type="entry name" value="DUF1635"/>
</dbReference>